<protein>
    <submittedName>
        <fullName evidence="1">Uncharacterized protein</fullName>
    </submittedName>
</protein>
<gene>
    <name evidence="1" type="ORF">EHP00_1415</name>
</gene>
<evidence type="ECO:0000313" key="1">
    <source>
        <dbReference type="EMBL" id="OQS54752.1"/>
    </source>
</evidence>
<comment type="caution">
    <text evidence="1">The sequence shown here is derived from an EMBL/GenBank/DDBJ whole genome shotgun (WGS) entry which is preliminary data.</text>
</comment>
<organism evidence="1 2">
    <name type="scientific">Ecytonucleospora hepatopenaei</name>
    <dbReference type="NCBI Taxonomy" id="646526"/>
    <lineage>
        <taxon>Eukaryota</taxon>
        <taxon>Fungi</taxon>
        <taxon>Fungi incertae sedis</taxon>
        <taxon>Microsporidia</taxon>
        <taxon>Enterocytozoonidae</taxon>
        <taxon>Ecytonucleospora</taxon>
    </lineage>
</organism>
<keyword evidence="2" id="KW-1185">Reference proteome</keyword>
<proteinExistence type="predicted"/>
<dbReference type="VEuPathDB" id="MicrosporidiaDB:EHP00_1415"/>
<sequence>MSFWDSCCLGCLGGEPVKKTVFVIGKDEDKMWFLEQFGINESNKGKYSTKKIKKMEQDDNSTYQEYSICLNSTVVIFSFVSSEIDDPNVEEIHLEASVAVVVLNTTDEMVDYRKPTFYIYMSGKTKLLSNGNFIVLNDKDNVKSEFEKFIEEY</sequence>
<name>A0A1W0E6E0_9MICR</name>
<accession>A0A1W0E6E0</accession>
<evidence type="ECO:0000313" key="2">
    <source>
        <dbReference type="Proteomes" id="UP000192758"/>
    </source>
</evidence>
<dbReference type="EMBL" id="MNPJ01000017">
    <property type="protein sequence ID" value="OQS54752.1"/>
    <property type="molecule type" value="Genomic_DNA"/>
</dbReference>
<reference evidence="1 2" key="1">
    <citation type="journal article" date="2017" name="Environ. Microbiol.">
        <title>Decay of the glycolytic pathway and adaptation to intranuclear parasitism within Enterocytozoonidae microsporidia.</title>
        <authorList>
            <person name="Wiredu Boakye D."/>
            <person name="Jaroenlak P."/>
            <person name="Prachumwat A."/>
            <person name="Williams T.A."/>
            <person name="Bateman K.S."/>
            <person name="Itsathitphaisarn O."/>
            <person name="Sritunyalucksana K."/>
            <person name="Paszkiewicz K.H."/>
            <person name="Moore K.A."/>
            <person name="Stentiford G.D."/>
            <person name="Williams B.A."/>
        </authorList>
    </citation>
    <scope>NUCLEOTIDE SEQUENCE [LARGE SCALE GENOMIC DNA]</scope>
    <source>
        <strain evidence="1 2">TH1</strain>
    </source>
</reference>
<dbReference type="AlphaFoldDB" id="A0A1W0E6E0"/>
<dbReference type="Proteomes" id="UP000192758">
    <property type="component" value="Unassembled WGS sequence"/>
</dbReference>